<proteinExistence type="predicted"/>
<comment type="caution">
    <text evidence="2">The sequence shown here is derived from an EMBL/GenBank/DDBJ whole genome shotgun (WGS) entry which is preliminary data.</text>
</comment>
<dbReference type="Proteomes" id="UP000450012">
    <property type="component" value="Unassembled WGS sequence"/>
</dbReference>
<reference evidence="2 3" key="1">
    <citation type="submission" date="2019-12" db="EMBL/GenBank/DDBJ databases">
        <title>Novel species isolated from a subtropical stream in China.</title>
        <authorList>
            <person name="Lu H."/>
        </authorList>
    </citation>
    <scope>NUCLEOTIDE SEQUENCE [LARGE SCALE GENOMIC DNA]</scope>
    <source>
        <strain evidence="2 3">FT55W</strain>
    </source>
</reference>
<sequence length="175" mass="19429">MIARILLPIIAASSVAQAADVTPMHQGLHQWPALGGKLMLVVGTYQDTVAYRRSYTFYFKEAKDETWYQAPVFNKKGLPETEWNSASGGETTLADGVVAARPDGVYFITADKKADRGYAERGDITVTWNKLVTDDKDYPDGPTYLFKPSFTRSYPKSSLTVEAVLARELKAEPKK</sequence>
<feature type="chain" id="PRO_5031313886" evidence="1">
    <location>
        <begin position="19"/>
        <end position="175"/>
    </location>
</feature>
<protein>
    <submittedName>
        <fullName evidence="2">Uncharacterized protein</fullName>
    </submittedName>
</protein>
<organism evidence="2 3">
    <name type="scientific">Duganella rivi</name>
    <dbReference type="NCBI Taxonomy" id="2666083"/>
    <lineage>
        <taxon>Bacteria</taxon>
        <taxon>Pseudomonadati</taxon>
        <taxon>Pseudomonadota</taxon>
        <taxon>Betaproteobacteria</taxon>
        <taxon>Burkholderiales</taxon>
        <taxon>Oxalobacteraceae</taxon>
        <taxon>Telluria group</taxon>
        <taxon>Duganella</taxon>
    </lineage>
</organism>
<accession>A0A7X4GVM6</accession>
<dbReference type="RefSeq" id="WP_161016940.1">
    <property type="nucleotide sequence ID" value="NZ_WWCK01000010.1"/>
</dbReference>
<gene>
    <name evidence="2" type="ORF">GTP45_27040</name>
</gene>
<evidence type="ECO:0000313" key="3">
    <source>
        <dbReference type="Proteomes" id="UP000450012"/>
    </source>
</evidence>
<dbReference type="AlphaFoldDB" id="A0A7X4GVM6"/>
<evidence type="ECO:0000256" key="1">
    <source>
        <dbReference type="SAM" id="SignalP"/>
    </source>
</evidence>
<feature type="signal peptide" evidence="1">
    <location>
        <begin position="1"/>
        <end position="18"/>
    </location>
</feature>
<keyword evidence="1" id="KW-0732">Signal</keyword>
<evidence type="ECO:0000313" key="2">
    <source>
        <dbReference type="EMBL" id="MYM70436.1"/>
    </source>
</evidence>
<dbReference type="EMBL" id="WWCK01000010">
    <property type="protein sequence ID" value="MYM70436.1"/>
    <property type="molecule type" value="Genomic_DNA"/>
</dbReference>
<keyword evidence="3" id="KW-1185">Reference proteome</keyword>
<name>A0A7X4GVM6_9BURK</name>